<name>A0A540M7I0_MALBA</name>
<evidence type="ECO:0000313" key="2">
    <source>
        <dbReference type="Proteomes" id="UP000315295"/>
    </source>
</evidence>
<accession>A0A540M7I0</accession>
<proteinExistence type="predicted"/>
<dbReference type="EMBL" id="VIEB01000341">
    <property type="protein sequence ID" value="TQD94472.1"/>
    <property type="molecule type" value="Genomic_DNA"/>
</dbReference>
<sequence length="113" mass="12518">MFSVEFMCRVLALAPAQVFPTLPRSPWCLPFPTVSLGDFPEFQTGGWFISLGCRLSLTYGCAQETSEEETIDGGRRIGWLDAHRISSGESSGCFSKVLLFLGSLSVYVFFLCF</sequence>
<keyword evidence="2" id="KW-1185">Reference proteome</keyword>
<dbReference type="AlphaFoldDB" id="A0A540M7I0"/>
<dbReference type="Proteomes" id="UP000315295">
    <property type="component" value="Unassembled WGS sequence"/>
</dbReference>
<reference evidence="1 2" key="1">
    <citation type="journal article" date="2019" name="G3 (Bethesda)">
        <title>Sequencing of a Wild Apple (Malus baccata) Genome Unravels the Differences Between Cultivated and Wild Apple Species Regarding Disease Resistance and Cold Tolerance.</title>
        <authorList>
            <person name="Chen X."/>
        </authorList>
    </citation>
    <scope>NUCLEOTIDE SEQUENCE [LARGE SCALE GENOMIC DNA]</scope>
    <source>
        <strain evidence="2">cv. Shandingzi</strain>
        <tissue evidence="1">Leaves</tissue>
    </source>
</reference>
<comment type="caution">
    <text evidence="1">The sequence shown here is derived from an EMBL/GenBank/DDBJ whole genome shotgun (WGS) entry which is preliminary data.</text>
</comment>
<organism evidence="1 2">
    <name type="scientific">Malus baccata</name>
    <name type="common">Siberian crab apple</name>
    <name type="synonym">Pyrus baccata</name>
    <dbReference type="NCBI Taxonomy" id="106549"/>
    <lineage>
        <taxon>Eukaryota</taxon>
        <taxon>Viridiplantae</taxon>
        <taxon>Streptophyta</taxon>
        <taxon>Embryophyta</taxon>
        <taxon>Tracheophyta</taxon>
        <taxon>Spermatophyta</taxon>
        <taxon>Magnoliopsida</taxon>
        <taxon>eudicotyledons</taxon>
        <taxon>Gunneridae</taxon>
        <taxon>Pentapetalae</taxon>
        <taxon>rosids</taxon>
        <taxon>fabids</taxon>
        <taxon>Rosales</taxon>
        <taxon>Rosaceae</taxon>
        <taxon>Amygdaloideae</taxon>
        <taxon>Maleae</taxon>
        <taxon>Malus</taxon>
    </lineage>
</organism>
<evidence type="ECO:0000313" key="1">
    <source>
        <dbReference type="EMBL" id="TQD94472.1"/>
    </source>
</evidence>
<gene>
    <name evidence="1" type="ORF">C1H46_019893</name>
</gene>
<protein>
    <submittedName>
        <fullName evidence="1">Uncharacterized protein</fullName>
    </submittedName>
</protein>